<protein>
    <recommendedName>
        <fullName evidence="4">Nuclear transport factor 2 family protein</fullName>
    </recommendedName>
</protein>
<proteinExistence type="predicted"/>
<accession>A0ABV0GUB8</accession>
<feature type="signal peptide" evidence="1">
    <location>
        <begin position="1"/>
        <end position="23"/>
    </location>
</feature>
<evidence type="ECO:0000313" key="2">
    <source>
        <dbReference type="EMBL" id="MEO3942099.1"/>
    </source>
</evidence>
<sequence length="179" mass="19317">MTMQQRTLVSVAVAALLSVTSCAAPAPQPDAEAKAAVQTLIERAIDRRNHQVVPGFSSTQEEISQDFVPDAVERIELEYGQLHQRRDAIAPHGVLLTDSGSEITIKKFTTTDAGANVEISEQTQLEHGPVNGVQGPSEGYVYDQKVELAKSGEGWKIVSISPLRPGKPYPTTIVDPDTL</sequence>
<dbReference type="RefSeq" id="WP_347782871.1">
    <property type="nucleotide sequence ID" value="NZ_JBBMFV010000004.1"/>
</dbReference>
<keyword evidence="1" id="KW-0732">Signal</keyword>
<dbReference type="Proteomes" id="UP001448614">
    <property type="component" value="Unassembled WGS sequence"/>
</dbReference>
<dbReference type="PROSITE" id="PS51257">
    <property type="entry name" value="PROKAR_LIPOPROTEIN"/>
    <property type="match status" value="1"/>
</dbReference>
<feature type="chain" id="PRO_5046277369" description="Nuclear transport factor 2 family protein" evidence="1">
    <location>
        <begin position="24"/>
        <end position="179"/>
    </location>
</feature>
<evidence type="ECO:0008006" key="4">
    <source>
        <dbReference type="Google" id="ProtNLM"/>
    </source>
</evidence>
<comment type="caution">
    <text evidence="2">The sequence shown here is derived from an EMBL/GenBank/DDBJ whole genome shotgun (WGS) entry which is preliminary data.</text>
</comment>
<evidence type="ECO:0000256" key="1">
    <source>
        <dbReference type="SAM" id="SignalP"/>
    </source>
</evidence>
<keyword evidence="3" id="KW-1185">Reference proteome</keyword>
<gene>
    <name evidence="2" type="ORF">V3C41_13540</name>
</gene>
<evidence type="ECO:0000313" key="3">
    <source>
        <dbReference type="Proteomes" id="UP001448614"/>
    </source>
</evidence>
<name>A0ABV0GUB8_PAENI</name>
<organism evidence="2 3">
    <name type="scientific">Paenarthrobacter nicotinovorans</name>
    <name type="common">Arthrobacter nicotinovorans</name>
    <dbReference type="NCBI Taxonomy" id="29320"/>
    <lineage>
        <taxon>Bacteria</taxon>
        <taxon>Bacillati</taxon>
        <taxon>Actinomycetota</taxon>
        <taxon>Actinomycetes</taxon>
        <taxon>Micrococcales</taxon>
        <taxon>Micrococcaceae</taxon>
        <taxon>Paenarthrobacter</taxon>
    </lineage>
</organism>
<reference evidence="2 3" key="1">
    <citation type="journal article" date="2024" name="Appl. Microbiol. Biotechnol.">
        <title>Biosynthetic gene clusters with biotechnological applications in novel Antarctic isolates from Actinomycetota.</title>
        <authorList>
            <person name="Bruna P."/>
            <person name="Nunez-Montero K."/>
            <person name="Contreras M.J."/>
            <person name="Leal K."/>
            <person name="Garcia M."/>
            <person name="Abanto M."/>
            <person name="Barrientos L."/>
        </authorList>
    </citation>
    <scope>NUCLEOTIDE SEQUENCE [LARGE SCALE GENOMIC DNA]</scope>
    <source>
        <strain evidence="2 3">Se16.17</strain>
    </source>
</reference>
<dbReference type="EMBL" id="JBBMFV010000004">
    <property type="protein sequence ID" value="MEO3942099.1"/>
    <property type="molecule type" value="Genomic_DNA"/>
</dbReference>